<evidence type="ECO:0000256" key="10">
    <source>
        <dbReference type="ARBA" id="ARBA00023098"/>
    </source>
</evidence>
<evidence type="ECO:0000256" key="16">
    <source>
        <dbReference type="SAM" id="MobiDB-lite"/>
    </source>
</evidence>
<dbReference type="EMBL" id="CP020931">
    <property type="protein sequence ID" value="ARM82770.1"/>
    <property type="molecule type" value="Genomic_DNA"/>
</dbReference>
<keyword evidence="9 17" id="KW-1133">Transmembrane helix</keyword>
<evidence type="ECO:0000256" key="15">
    <source>
        <dbReference type="ARBA" id="ARBA00033028"/>
    </source>
</evidence>
<evidence type="ECO:0000256" key="12">
    <source>
        <dbReference type="ARBA" id="ARBA00023186"/>
    </source>
</evidence>
<dbReference type="Proteomes" id="UP000193100">
    <property type="component" value="Chromosome"/>
</dbReference>
<evidence type="ECO:0000256" key="7">
    <source>
        <dbReference type="ARBA" id="ARBA00022692"/>
    </source>
</evidence>
<gene>
    <name evidence="18" type="ORF">MARSALSMR5_00672</name>
</gene>
<evidence type="ECO:0000256" key="1">
    <source>
        <dbReference type="ARBA" id="ARBA00003280"/>
    </source>
</evidence>
<comment type="similarity">
    <text evidence="3">Belongs to the lipase chaperone family.</text>
</comment>
<evidence type="ECO:0000256" key="9">
    <source>
        <dbReference type="ARBA" id="ARBA00022989"/>
    </source>
</evidence>
<dbReference type="GO" id="GO:0016042">
    <property type="term" value="P:lipid catabolic process"/>
    <property type="evidence" value="ECO:0007669"/>
    <property type="project" value="UniProtKB-KW"/>
</dbReference>
<comment type="subcellular location">
    <subcellularLocation>
        <location evidence="2">Cell inner membrane</location>
        <topology evidence="2">Single-pass membrane protein</topology>
        <orientation evidence="2">Periplasmic side</orientation>
    </subcellularLocation>
</comment>
<dbReference type="RefSeq" id="WP_085678798.1">
    <property type="nucleotide sequence ID" value="NZ_CP020931.1"/>
</dbReference>
<evidence type="ECO:0000256" key="3">
    <source>
        <dbReference type="ARBA" id="ARBA00010358"/>
    </source>
</evidence>
<keyword evidence="6" id="KW-0997">Cell inner membrane</keyword>
<evidence type="ECO:0000256" key="2">
    <source>
        <dbReference type="ARBA" id="ARBA00004383"/>
    </source>
</evidence>
<dbReference type="PROSITE" id="PS51257">
    <property type="entry name" value="PROKAR_LIPOPROTEIN"/>
    <property type="match status" value="1"/>
</dbReference>
<feature type="region of interest" description="Disordered" evidence="16">
    <location>
        <begin position="264"/>
        <end position="283"/>
    </location>
</feature>
<evidence type="ECO:0000256" key="13">
    <source>
        <dbReference type="ARBA" id="ARBA00030948"/>
    </source>
</evidence>
<evidence type="ECO:0000256" key="6">
    <source>
        <dbReference type="ARBA" id="ARBA00022519"/>
    </source>
</evidence>
<keyword evidence="8" id="KW-0442">Lipid degradation</keyword>
<dbReference type="GO" id="GO:0005886">
    <property type="term" value="C:plasma membrane"/>
    <property type="evidence" value="ECO:0007669"/>
    <property type="project" value="UniProtKB-SubCell"/>
</dbReference>
<feature type="region of interest" description="Disordered" evidence="16">
    <location>
        <begin position="41"/>
        <end position="77"/>
    </location>
</feature>
<dbReference type="GeneID" id="77254663"/>
<organism evidence="18 19">
    <name type="scientific">Marinobacter salarius</name>
    <dbReference type="NCBI Taxonomy" id="1420917"/>
    <lineage>
        <taxon>Bacteria</taxon>
        <taxon>Pseudomonadati</taxon>
        <taxon>Pseudomonadota</taxon>
        <taxon>Gammaproteobacteria</taxon>
        <taxon>Pseudomonadales</taxon>
        <taxon>Marinobacteraceae</taxon>
        <taxon>Marinobacter</taxon>
    </lineage>
</organism>
<keyword evidence="5" id="KW-1003">Cell membrane</keyword>
<evidence type="ECO:0000256" key="8">
    <source>
        <dbReference type="ARBA" id="ARBA00022963"/>
    </source>
</evidence>
<keyword evidence="10" id="KW-0443">Lipid metabolism</keyword>
<protein>
    <recommendedName>
        <fullName evidence="4">Lipase chaperone</fullName>
    </recommendedName>
    <alternativeName>
        <fullName evidence="15">Lipase foldase</fullName>
    </alternativeName>
    <alternativeName>
        <fullName evidence="13">Lipase helper protein</fullName>
    </alternativeName>
    <alternativeName>
        <fullName evidence="14">Lipase modulator</fullName>
    </alternativeName>
</protein>
<evidence type="ECO:0000256" key="4">
    <source>
        <dbReference type="ARBA" id="ARBA00019692"/>
    </source>
</evidence>
<sequence length="364" mass="40732">MNNSDRLNKKALLPLIMTVPVVFACVWFLLADEPRGEAITKAASTPATTSEQPEPGITEAPLAVGEDTPIPYQTPDSLGDQPFASSLAGTNIDGNLRADANGELIVDLETRDFFDYFLNTIGEVSAEQALDQIRTLAQQSLPESAAREAMALLNRYLAYKDASLALGNQGLDPARQHDPAYQLEMLKGALADMKQLRRRMFSADTHEAFFGLEEAYGDYTLATLDIQQRTDLSAEAKNTLAEWHRQQLPEVIRRTETRMIVESRDHRARQQALSDADSPSEAGRRLRELGVDDAQAREVVAYMEEREQFDSQYQQFQQALASLDNSGLAEEDRATQKNRLLNQHFDTEQSRTWARLRALESQSP</sequence>
<feature type="compositionally biased region" description="Polar residues" evidence="16">
    <location>
        <begin position="42"/>
        <end position="52"/>
    </location>
</feature>
<dbReference type="AlphaFoldDB" id="A0A1W6K5X0"/>
<keyword evidence="12" id="KW-0143">Chaperone</keyword>
<dbReference type="GO" id="GO:0051082">
    <property type="term" value="F:unfolded protein binding"/>
    <property type="evidence" value="ECO:0007669"/>
    <property type="project" value="InterPro"/>
</dbReference>
<dbReference type="SUPFAM" id="SSF158855">
    <property type="entry name" value="Lipase chaperone-like"/>
    <property type="match status" value="1"/>
</dbReference>
<dbReference type="InterPro" id="IPR004961">
    <property type="entry name" value="Lipase_chaperone"/>
</dbReference>
<dbReference type="GO" id="GO:0006457">
    <property type="term" value="P:protein folding"/>
    <property type="evidence" value="ECO:0007669"/>
    <property type="project" value="InterPro"/>
</dbReference>
<proteinExistence type="inferred from homology"/>
<name>A0A1W6K5X0_9GAMM</name>
<keyword evidence="11 17" id="KW-0472">Membrane</keyword>
<evidence type="ECO:0000256" key="5">
    <source>
        <dbReference type="ARBA" id="ARBA00022475"/>
    </source>
</evidence>
<evidence type="ECO:0000256" key="14">
    <source>
        <dbReference type="ARBA" id="ARBA00031542"/>
    </source>
</evidence>
<reference evidence="18 19" key="1">
    <citation type="submission" date="2017-04" db="EMBL/GenBank/DDBJ databases">
        <title>Genome Sequence of Marinobacter salarius strain SMR5 Isolated from a culture of the Diatom Skeletonema marinoi.</title>
        <authorList>
            <person name="Topel M."/>
            <person name="Pinder M.I.M."/>
            <person name="Johansson O.N."/>
            <person name="Kourtchenko O."/>
            <person name="Godhe A."/>
            <person name="Clarke A.K."/>
        </authorList>
    </citation>
    <scope>NUCLEOTIDE SEQUENCE [LARGE SCALE GENOMIC DNA]</scope>
    <source>
        <strain evidence="18 19">SMR5</strain>
    </source>
</reference>
<feature type="transmembrane region" description="Helical" evidence="17">
    <location>
        <begin position="12"/>
        <end position="30"/>
    </location>
</feature>
<keyword evidence="7 17" id="KW-0812">Transmembrane</keyword>
<evidence type="ECO:0000313" key="19">
    <source>
        <dbReference type="Proteomes" id="UP000193100"/>
    </source>
</evidence>
<comment type="function">
    <text evidence="1">May be involved in the folding of the extracellular lipase during its passage through the periplasm.</text>
</comment>
<evidence type="ECO:0000256" key="17">
    <source>
        <dbReference type="SAM" id="Phobius"/>
    </source>
</evidence>
<accession>A0A1W6K5X0</accession>
<evidence type="ECO:0000256" key="11">
    <source>
        <dbReference type="ARBA" id="ARBA00023136"/>
    </source>
</evidence>
<dbReference type="Pfam" id="PF03280">
    <property type="entry name" value="Lipase_chap"/>
    <property type="match status" value="1"/>
</dbReference>
<dbReference type="STRING" id="1420917.AU15_02365"/>
<evidence type="ECO:0000313" key="18">
    <source>
        <dbReference type="EMBL" id="ARM82770.1"/>
    </source>
</evidence>